<evidence type="ECO:0000313" key="2">
    <source>
        <dbReference type="EMBL" id="KAF6441255.1"/>
    </source>
</evidence>
<evidence type="ECO:0000256" key="1">
    <source>
        <dbReference type="SAM" id="Phobius"/>
    </source>
</evidence>
<keyword evidence="1" id="KW-0812">Transmembrane</keyword>
<reference evidence="2 3" key="1">
    <citation type="journal article" date="2020" name="Nature">
        <title>Six reference-quality genomes reveal evolution of bat adaptations.</title>
        <authorList>
            <person name="Jebb D."/>
            <person name="Huang Z."/>
            <person name="Pippel M."/>
            <person name="Hughes G.M."/>
            <person name="Lavrichenko K."/>
            <person name="Devanna P."/>
            <person name="Winkler S."/>
            <person name="Jermiin L.S."/>
            <person name="Skirmuntt E.C."/>
            <person name="Katzourakis A."/>
            <person name="Burkitt-Gray L."/>
            <person name="Ray D.A."/>
            <person name="Sullivan K.A.M."/>
            <person name="Roscito J.G."/>
            <person name="Kirilenko B.M."/>
            <person name="Davalos L.M."/>
            <person name="Corthals A.P."/>
            <person name="Power M.L."/>
            <person name="Jones G."/>
            <person name="Ransome R.D."/>
            <person name="Dechmann D.K.N."/>
            <person name="Locatelli A.G."/>
            <person name="Puechmaille S.J."/>
            <person name="Fedrigo O."/>
            <person name="Jarvis E.D."/>
            <person name="Hiller M."/>
            <person name="Vernes S.C."/>
            <person name="Myers E.W."/>
            <person name="Teeling E.C."/>
        </authorList>
    </citation>
    <scope>NUCLEOTIDE SEQUENCE [LARGE SCALE GENOMIC DNA]</scope>
    <source>
        <strain evidence="2">MRouAeg1</strain>
        <tissue evidence="2">Muscle</tissue>
    </source>
</reference>
<gene>
    <name evidence="2" type="ORF">HJG63_012395</name>
</gene>
<keyword evidence="1" id="KW-0472">Membrane</keyword>
<evidence type="ECO:0000313" key="3">
    <source>
        <dbReference type="Proteomes" id="UP000593571"/>
    </source>
</evidence>
<dbReference type="EMBL" id="JACASE010000008">
    <property type="protein sequence ID" value="KAF6441255.1"/>
    <property type="molecule type" value="Genomic_DNA"/>
</dbReference>
<proteinExistence type="predicted"/>
<dbReference type="AlphaFoldDB" id="A0A7J8F0Z4"/>
<feature type="transmembrane region" description="Helical" evidence="1">
    <location>
        <begin position="21"/>
        <end position="42"/>
    </location>
</feature>
<organism evidence="2 3">
    <name type="scientific">Rousettus aegyptiacus</name>
    <name type="common">Egyptian fruit bat</name>
    <name type="synonym">Pteropus aegyptiacus</name>
    <dbReference type="NCBI Taxonomy" id="9407"/>
    <lineage>
        <taxon>Eukaryota</taxon>
        <taxon>Metazoa</taxon>
        <taxon>Chordata</taxon>
        <taxon>Craniata</taxon>
        <taxon>Vertebrata</taxon>
        <taxon>Euteleostomi</taxon>
        <taxon>Mammalia</taxon>
        <taxon>Eutheria</taxon>
        <taxon>Laurasiatheria</taxon>
        <taxon>Chiroptera</taxon>
        <taxon>Yinpterochiroptera</taxon>
        <taxon>Pteropodoidea</taxon>
        <taxon>Pteropodidae</taxon>
        <taxon>Rousettinae</taxon>
        <taxon>Rousettus</taxon>
    </lineage>
</organism>
<protein>
    <submittedName>
        <fullName evidence="2">Uncharacterized protein</fullName>
    </submittedName>
</protein>
<sequence>MSRDQMKNRDREYIKSRHQDYDVIRSILLYMLAISVSLLSGVQKTEISTMCAVKMSAGPCSLQNLQERTCSLPLPVSGGSRMSIYWKRETQSLQCATDQRRVCSEISGLRTQARTPPAALLDLQFADCRFWNFSPFIIGKASDWIHNKKASELEDR</sequence>
<name>A0A7J8F0Z4_ROUAE</name>
<comment type="caution">
    <text evidence="2">The sequence shown here is derived from an EMBL/GenBank/DDBJ whole genome shotgun (WGS) entry which is preliminary data.</text>
</comment>
<keyword evidence="3" id="KW-1185">Reference proteome</keyword>
<dbReference type="Proteomes" id="UP000593571">
    <property type="component" value="Unassembled WGS sequence"/>
</dbReference>
<keyword evidence="1" id="KW-1133">Transmembrane helix</keyword>
<accession>A0A7J8F0Z4</accession>